<proteinExistence type="predicted"/>
<gene>
    <name evidence="1" type="ORF">ACFFIX_00830</name>
</gene>
<dbReference type="Proteomes" id="UP001589854">
    <property type="component" value="Unassembled WGS sequence"/>
</dbReference>
<comment type="caution">
    <text evidence="1">The sequence shown here is derived from an EMBL/GenBank/DDBJ whole genome shotgun (WGS) entry which is preliminary data.</text>
</comment>
<evidence type="ECO:0000313" key="2">
    <source>
        <dbReference type="Proteomes" id="UP001589854"/>
    </source>
</evidence>
<keyword evidence="2" id="KW-1185">Reference proteome</keyword>
<name>A0ABV6G8M6_9BACI</name>
<protein>
    <recommendedName>
        <fullName evidence="3">DUF4912 domain-containing protein</fullName>
    </recommendedName>
</protein>
<organism evidence="1 2">
    <name type="scientific">Metabacillus herbersteinensis</name>
    <dbReference type="NCBI Taxonomy" id="283816"/>
    <lineage>
        <taxon>Bacteria</taxon>
        <taxon>Bacillati</taxon>
        <taxon>Bacillota</taxon>
        <taxon>Bacilli</taxon>
        <taxon>Bacillales</taxon>
        <taxon>Bacillaceae</taxon>
        <taxon>Metabacillus</taxon>
    </lineage>
</organism>
<sequence length="160" mass="18740">MKNNQKQMKNSSIHIIRDSDLNYEECLTIFVENNTSLAVIWSISSTTCETLGHLLLEDFVHLHKTIVIYQINNEDYFELPFTKSEGKQVLSNLQSGQYYCEIILRNSQDQAITIKRSNTEQLTLNADRSPADCYVWKKKELQQEDWIRNFSGYTVYDEKS</sequence>
<dbReference type="RefSeq" id="WP_378929520.1">
    <property type="nucleotide sequence ID" value="NZ_JBHLVO010000001.1"/>
</dbReference>
<evidence type="ECO:0000313" key="1">
    <source>
        <dbReference type="EMBL" id="MFC0270003.1"/>
    </source>
</evidence>
<accession>A0ABV6G8M6</accession>
<evidence type="ECO:0008006" key="3">
    <source>
        <dbReference type="Google" id="ProtNLM"/>
    </source>
</evidence>
<reference evidence="1 2" key="1">
    <citation type="submission" date="2024-09" db="EMBL/GenBank/DDBJ databases">
        <authorList>
            <person name="Sun Q."/>
            <person name="Mori K."/>
        </authorList>
    </citation>
    <scope>NUCLEOTIDE SEQUENCE [LARGE SCALE GENOMIC DNA]</scope>
    <source>
        <strain evidence="1 2">CCM 7228</strain>
    </source>
</reference>
<dbReference type="EMBL" id="JBHLVO010000001">
    <property type="protein sequence ID" value="MFC0270003.1"/>
    <property type="molecule type" value="Genomic_DNA"/>
</dbReference>